<comment type="caution">
    <text evidence="1">The sequence shown here is derived from an EMBL/GenBank/DDBJ whole genome shotgun (WGS) entry which is preliminary data.</text>
</comment>
<name>A0A371H5Y5_MUCPR</name>
<keyword evidence="2" id="KW-1185">Reference proteome</keyword>
<sequence length="93" mass="10864">MVFNLIMNNWNKCFNKAHEDNKIISLGAKTHIDLVKLEKSMLVKVKILHVLRDRCTLNRMLSRKENVFKENLQCIDLAILEKETILIVEDIDG</sequence>
<organism evidence="1 2">
    <name type="scientific">Mucuna pruriens</name>
    <name type="common">Velvet bean</name>
    <name type="synonym">Dolichos pruriens</name>
    <dbReference type="NCBI Taxonomy" id="157652"/>
    <lineage>
        <taxon>Eukaryota</taxon>
        <taxon>Viridiplantae</taxon>
        <taxon>Streptophyta</taxon>
        <taxon>Embryophyta</taxon>
        <taxon>Tracheophyta</taxon>
        <taxon>Spermatophyta</taxon>
        <taxon>Magnoliopsida</taxon>
        <taxon>eudicotyledons</taxon>
        <taxon>Gunneridae</taxon>
        <taxon>Pentapetalae</taxon>
        <taxon>rosids</taxon>
        <taxon>fabids</taxon>
        <taxon>Fabales</taxon>
        <taxon>Fabaceae</taxon>
        <taxon>Papilionoideae</taxon>
        <taxon>50 kb inversion clade</taxon>
        <taxon>NPAAA clade</taxon>
        <taxon>indigoferoid/millettioid clade</taxon>
        <taxon>Phaseoleae</taxon>
        <taxon>Mucuna</taxon>
    </lineage>
</organism>
<accession>A0A371H5Y5</accession>
<dbReference type="AlphaFoldDB" id="A0A371H5Y5"/>
<feature type="non-terminal residue" evidence="1">
    <location>
        <position position="1"/>
    </location>
</feature>
<evidence type="ECO:0000313" key="2">
    <source>
        <dbReference type="Proteomes" id="UP000257109"/>
    </source>
</evidence>
<evidence type="ECO:0000313" key="1">
    <source>
        <dbReference type="EMBL" id="RDX98210.1"/>
    </source>
</evidence>
<gene>
    <name evidence="1" type="ORF">CR513_18907</name>
</gene>
<proteinExistence type="predicted"/>
<protein>
    <submittedName>
        <fullName evidence="1">Uncharacterized protein</fullName>
    </submittedName>
</protein>
<dbReference type="Proteomes" id="UP000257109">
    <property type="component" value="Unassembled WGS sequence"/>
</dbReference>
<dbReference type="EMBL" id="QJKJ01003493">
    <property type="protein sequence ID" value="RDX98210.1"/>
    <property type="molecule type" value="Genomic_DNA"/>
</dbReference>
<reference evidence="1" key="1">
    <citation type="submission" date="2018-05" db="EMBL/GenBank/DDBJ databases">
        <title>Draft genome of Mucuna pruriens seed.</title>
        <authorList>
            <person name="Nnadi N.E."/>
            <person name="Vos R."/>
            <person name="Hasami M.H."/>
            <person name="Devisetty U.K."/>
            <person name="Aguiy J.C."/>
        </authorList>
    </citation>
    <scope>NUCLEOTIDE SEQUENCE [LARGE SCALE GENOMIC DNA]</scope>
    <source>
        <strain evidence="1">JCA_2017</strain>
    </source>
</reference>